<dbReference type="EMBL" id="JPOS01000012">
    <property type="protein sequence ID" value="KGE89209.1"/>
    <property type="molecule type" value="Genomic_DNA"/>
</dbReference>
<accession>A0A098S9F6</accession>
<organism evidence="2 3">
    <name type="scientific">Phaeodactylibacter xiamenensis</name>
    <dbReference type="NCBI Taxonomy" id="1524460"/>
    <lineage>
        <taxon>Bacteria</taxon>
        <taxon>Pseudomonadati</taxon>
        <taxon>Bacteroidota</taxon>
        <taxon>Saprospiria</taxon>
        <taxon>Saprospirales</taxon>
        <taxon>Haliscomenobacteraceae</taxon>
        <taxon>Phaeodactylibacter</taxon>
    </lineage>
</organism>
<dbReference type="OrthoDB" id="1116368at2"/>
<dbReference type="AlphaFoldDB" id="A0A098S9F6"/>
<keyword evidence="1" id="KW-0732">Signal</keyword>
<comment type="caution">
    <text evidence="2">The sequence shown here is derived from an EMBL/GenBank/DDBJ whole genome shotgun (WGS) entry which is preliminary data.</text>
</comment>
<evidence type="ECO:0000313" key="3">
    <source>
        <dbReference type="Proteomes" id="UP000029736"/>
    </source>
</evidence>
<keyword evidence="3" id="KW-1185">Reference proteome</keyword>
<evidence type="ECO:0000256" key="1">
    <source>
        <dbReference type="SAM" id="SignalP"/>
    </source>
</evidence>
<sequence length="292" mass="32436">MPYWSVSRFSGLFFFLVSLFPAVAAAQFTPDYEVLITTTDGRALKGRSVRQDSSGYQFWLKDARRETMINQDQIHRIDTLGLWSPPVGSYLNQIGPNTSYGLKKGEVYWRSYMLTANFAAVGITDYFSIGAGFDIASSILTASDHTFTYAIAPKFSIPIRKDLINVGIGGIFLNLPDYEGGFSTHNFYHATFSVGSRSRNLSTGLAMVQVEGNLRPSPVYTMNMNWSVKSFFALQAEILTGAPIEGTIVLPGIQLIGRRLDFNLTYPLGWNVGSFYYSPFPLGALSFKISRP</sequence>
<dbReference type="RefSeq" id="WP_044217140.1">
    <property type="nucleotide sequence ID" value="NZ_JBKAGJ010000001.1"/>
</dbReference>
<gene>
    <name evidence="2" type="ORF">IX84_05500</name>
</gene>
<protein>
    <submittedName>
        <fullName evidence="2">Uncharacterized protein</fullName>
    </submittedName>
</protein>
<reference evidence="2 3" key="1">
    <citation type="journal article" date="2014" name="Int. J. Syst. Evol. Microbiol.">
        <title>Phaeodactylibacter xiamenensis gen. nov., sp. nov., a member of the family Saprospiraceae isolated from the marine alga Phaeodactylum tricornutum.</title>
        <authorList>
            <person name="Chen Z.Jr."/>
            <person name="Lei X."/>
            <person name="Lai Q."/>
            <person name="Li Y."/>
            <person name="Zhang B."/>
            <person name="Zhang J."/>
            <person name="Zhang H."/>
            <person name="Yang L."/>
            <person name="Zheng W."/>
            <person name="Tian Y."/>
            <person name="Yu Z."/>
            <person name="Xu H.Jr."/>
            <person name="Zheng T."/>
        </authorList>
    </citation>
    <scope>NUCLEOTIDE SEQUENCE [LARGE SCALE GENOMIC DNA]</scope>
    <source>
        <strain evidence="2 3">KD52</strain>
    </source>
</reference>
<evidence type="ECO:0000313" key="2">
    <source>
        <dbReference type="EMBL" id="KGE89209.1"/>
    </source>
</evidence>
<dbReference type="Proteomes" id="UP000029736">
    <property type="component" value="Unassembled WGS sequence"/>
</dbReference>
<feature type="chain" id="PRO_5001939997" evidence="1">
    <location>
        <begin position="25"/>
        <end position="292"/>
    </location>
</feature>
<name>A0A098S9F6_9BACT</name>
<proteinExistence type="predicted"/>
<feature type="signal peptide" evidence="1">
    <location>
        <begin position="1"/>
        <end position="24"/>
    </location>
</feature>